<comment type="caution">
    <text evidence="2">The sequence shown here is derived from an EMBL/GenBank/DDBJ whole genome shotgun (WGS) entry which is preliminary data.</text>
</comment>
<accession>A0A2A6F8C5</accession>
<proteinExistence type="predicted"/>
<sequence length="125" mass="13447">MQVPRLARGLDIPIGIIAFQTRREADGLVMSSRNCQAVGRTAQRMAAPKRNSLGAAERFAPPCEAVFAEATRSLPPATETLNISNYGPAPRGGLHRLTDGGPSRTNARLICPNYSPRSLCRGPTY</sequence>
<dbReference type="GO" id="GO:0004592">
    <property type="term" value="F:pantoate-beta-alanine ligase activity"/>
    <property type="evidence" value="ECO:0007669"/>
    <property type="project" value="InterPro"/>
</dbReference>
<dbReference type="Proteomes" id="UP000219182">
    <property type="component" value="Unassembled WGS sequence"/>
</dbReference>
<dbReference type="AlphaFoldDB" id="A0A2A6F8C5"/>
<organism evidence="2 3">
    <name type="scientific">Mesorhizobium sanjuanii</name>
    <dbReference type="NCBI Taxonomy" id="2037900"/>
    <lineage>
        <taxon>Bacteria</taxon>
        <taxon>Pseudomonadati</taxon>
        <taxon>Pseudomonadota</taxon>
        <taxon>Alphaproteobacteria</taxon>
        <taxon>Hyphomicrobiales</taxon>
        <taxon>Phyllobacteriaceae</taxon>
        <taxon>Mesorhizobium</taxon>
    </lineage>
</organism>
<dbReference type="EMBL" id="NWQG01000214">
    <property type="protein sequence ID" value="PDQ18003.1"/>
    <property type="molecule type" value="Genomic_DNA"/>
</dbReference>
<dbReference type="GO" id="GO:0015940">
    <property type="term" value="P:pantothenate biosynthetic process"/>
    <property type="evidence" value="ECO:0007669"/>
    <property type="project" value="InterPro"/>
</dbReference>
<feature type="region of interest" description="Disordered" evidence="1">
    <location>
        <begin position="78"/>
        <end position="102"/>
    </location>
</feature>
<name>A0A2A6F8C5_9HYPH</name>
<dbReference type="Pfam" id="PF02569">
    <property type="entry name" value="Pantoate_ligase"/>
    <property type="match status" value="1"/>
</dbReference>
<reference evidence="2 3" key="1">
    <citation type="submission" date="2017-09" db="EMBL/GenBank/DDBJ databases">
        <title>Mesorhizobum sanjuanii sp. nov. isolated from nodules of Lotus tenuis in saline-alkaline lowlands of Flooding Pampa.</title>
        <authorList>
            <person name="Sannazzaro A.I."/>
            <person name="Torres Tejerizo G.A."/>
            <person name="Fontana F."/>
            <person name="Cumpa Velazquez L.M."/>
            <person name="Hansen L."/>
            <person name="Pistorio M."/>
            <person name="Estrella M.J."/>
        </authorList>
    </citation>
    <scope>NUCLEOTIDE SEQUENCE [LARGE SCALE GENOMIC DNA]</scope>
    <source>
        <strain evidence="2 3">BSA136</strain>
    </source>
</reference>
<dbReference type="InterPro" id="IPR003721">
    <property type="entry name" value="Pantoate_ligase"/>
</dbReference>
<evidence type="ECO:0000256" key="1">
    <source>
        <dbReference type="SAM" id="MobiDB-lite"/>
    </source>
</evidence>
<protein>
    <submittedName>
        <fullName evidence="2">Uncharacterized protein</fullName>
    </submittedName>
</protein>
<dbReference type="SUPFAM" id="SSF52374">
    <property type="entry name" value="Nucleotidylyl transferase"/>
    <property type="match status" value="1"/>
</dbReference>
<gene>
    <name evidence="2" type="ORF">CN311_26990</name>
</gene>
<evidence type="ECO:0000313" key="2">
    <source>
        <dbReference type="EMBL" id="PDQ18003.1"/>
    </source>
</evidence>
<evidence type="ECO:0000313" key="3">
    <source>
        <dbReference type="Proteomes" id="UP000219182"/>
    </source>
</evidence>
<keyword evidence="3" id="KW-1185">Reference proteome</keyword>